<sequence length="607" mass="69304">MTDSACICRLGPELEESIQYLAALKATLTPDEYSSLLKIVDDFRKKRCDFGGVRVRAKELLKENRYLTRAFNVFVHKEDRLEVPPPSNDVTVDLPSARRFLYKIKRCMAGSNKILDSFLLILQNLGEEGKSLIQIFREVAFLLGHNQGLLLEFTNFLPDSLRPTASVSSSSEWKDLVQLMSSAVKETKDLPECMWNTELLTFCHKLKAQLSAEDYQKFLEYLKTHSNNGLSSSDLQDLVGDLLADDPAIFEEFKIIATSLKKNSKLYLKRDKKGKFLSSDEKLAEEVRSETEELAVESDIYRSRCFIGTPSYQLLPEISLKPELWKRRKVEEEVLNDYWVSAASGSEDRDCALRSRNPFEDKLFKCEDKLYEMDLLLDNGSSVISQMRLLQEKITDPRIKIKIPIRLEEHFKAMNIRFIKRVFRDESSKVLDSLRENPRRALPAVLERMTEQRQQWVEQREECSKVSADVMRKNHHKALAHRVFFKRQDGRKMSAIAVEPRREEEEKKAAVLVGGEDKLASTIRKRRSSWSTGAASSGSRWIKGSEVKVGVKDAGRSIVKAGVKDGGRLIKGSEAGAGVKDGVSHKTEKISFFLGTRDLLRPKRPKK</sequence>
<evidence type="ECO:0000256" key="1">
    <source>
        <dbReference type="ARBA" id="ARBA00004123"/>
    </source>
</evidence>
<keyword evidence="3 4" id="KW-0539">Nucleus</keyword>
<name>A0A7N0ZWS8_KALFE</name>
<dbReference type="GO" id="GO:0000118">
    <property type="term" value="C:histone deacetylase complex"/>
    <property type="evidence" value="ECO:0007669"/>
    <property type="project" value="TreeGrafter"/>
</dbReference>
<dbReference type="SUPFAM" id="SSF47762">
    <property type="entry name" value="PAH2 domain"/>
    <property type="match status" value="3"/>
</dbReference>
<dbReference type="Pfam" id="PF08295">
    <property type="entry name" value="Sin3_corepress"/>
    <property type="match status" value="1"/>
</dbReference>
<reference evidence="6" key="1">
    <citation type="submission" date="2021-01" db="UniProtKB">
        <authorList>
            <consortium name="EnsemblPlants"/>
        </authorList>
    </citation>
    <scope>IDENTIFICATION</scope>
</reference>
<evidence type="ECO:0000256" key="3">
    <source>
        <dbReference type="ARBA" id="ARBA00023242"/>
    </source>
</evidence>
<evidence type="ECO:0000313" key="6">
    <source>
        <dbReference type="EnsemblPlants" id="Kaladp0043s0098.1.v1.1"/>
    </source>
</evidence>
<dbReference type="GO" id="GO:0000785">
    <property type="term" value="C:chromatin"/>
    <property type="evidence" value="ECO:0007669"/>
    <property type="project" value="TreeGrafter"/>
</dbReference>
<dbReference type="EnsemblPlants" id="Kaladp0043s0098.1.v1.1">
    <property type="protein sequence ID" value="Kaladp0043s0098.1.v1.1"/>
    <property type="gene ID" value="Kaladp0043s0098.v1.1"/>
</dbReference>
<dbReference type="InterPro" id="IPR039774">
    <property type="entry name" value="Sin3-like"/>
</dbReference>
<proteinExistence type="predicted"/>
<dbReference type="PROSITE" id="PS51477">
    <property type="entry name" value="PAH"/>
    <property type="match status" value="1"/>
</dbReference>
<dbReference type="Proteomes" id="UP000594263">
    <property type="component" value="Unplaced"/>
</dbReference>
<dbReference type="SMART" id="SM00761">
    <property type="entry name" value="HDAC_interact"/>
    <property type="match status" value="1"/>
</dbReference>
<dbReference type="GO" id="GO:0000122">
    <property type="term" value="P:negative regulation of transcription by RNA polymerase II"/>
    <property type="evidence" value="ECO:0007669"/>
    <property type="project" value="TreeGrafter"/>
</dbReference>
<dbReference type="PANTHER" id="PTHR12346">
    <property type="entry name" value="SIN3B-RELATED"/>
    <property type="match status" value="1"/>
</dbReference>
<evidence type="ECO:0000256" key="2">
    <source>
        <dbReference type="ARBA" id="ARBA00022491"/>
    </source>
</evidence>
<dbReference type="Gramene" id="Kaladp0043s0098.1.v1.1">
    <property type="protein sequence ID" value="Kaladp0043s0098.1.v1.1"/>
    <property type="gene ID" value="Kaladp0043s0098.v1.1"/>
</dbReference>
<dbReference type="InterPro" id="IPR013194">
    <property type="entry name" value="HDAC_interact_dom"/>
</dbReference>
<dbReference type="PANTHER" id="PTHR12346:SF0">
    <property type="entry name" value="SIN3A, ISOFORM G"/>
    <property type="match status" value="1"/>
</dbReference>
<evidence type="ECO:0000313" key="7">
    <source>
        <dbReference type="Proteomes" id="UP000594263"/>
    </source>
</evidence>
<protein>
    <recommendedName>
        <fullName evidence="5">Histone deacetylase interacting domain-containing protein</fullName>
    </recommendedName>
</protein>
<dbReference type="InterPro" id="IPR003822">
    <property type="entry name" value="PAH"/>
</dbReference>
<dbReference type="InterPro" id="IPR036600">
    <property type="entry name" value="PAH_sf"/>
</dbReference>
<comment type="subcellular location">
    <subcellularLocation>
        <location evidence="1 4">Nucleus</location>
    </subcellularLocation>
</comment>
<dbReference type="OMA" id="RTECISI"/>
<dbReference type="AlphaFoldDB" id="A0A7N0ZWS8"/>
<accession>A0A7N0ZWS8</accession>
<organism evidence="6 7">
    <name type="scientific">Kalanchoe fedtschenkoi</name>
    <name type="common">Lavender scallops</name>
    <name type="synonym">South American air plant</name>
    <dbReference type="NCBI Taxonomy" id="63787"/>
    <lineage>
        <taxon>Eukaryota</taxon>
        <taxon>Viridiplantae</taxon>
        <taxon>Streptophyta</taxon>
        <taxon>Embryophyta</taxon>
        <taxon>Tracheophyta</taxon>
        <taxon>Spermatophyta</taxon>
        <taxon>Magnoliopsida</taxon>
        <taxon>eudicotyledons</taxon>
        <taxon>Gunneridae</taxon>
        <taxon>Pentapetalae</taxon>
        <taxon>Saxifragales</taxon>
        <taxon>Crassulaceae</taxon>
        <taxon>Kalanchoe</taxon>
    </lineage>
</organism>
<evidence type="ECO:0000259" key="5">
    <source>
        <dbReference type="SMART" id="SM00761"/>
    </source>
</evidence>
<evidence type="ECO:0000256" key="4">
    <source>
        <dbReference type="PROSITE-ProRule" id="PRU00810"/>
    </source>
</evidence>
<keyword evidence="7" id="KW-1185">Reference proteome</keyword>
<feature type="domain" description="Histone deacetylase interacting" evidence="5">
    <location>
        <begin position="304"/>
        <end position="404"/>
    </location>
</feature>
<dbReference type="Pfam" id="PF02671">
    <property type="entry name" value="PAH"/>
    <property type="match status" value="1"/>
</dbReference>
<dbReference type="Gene3D" id="1.20.1160.11">
    <property type="entry name" value="Paired amphipathic helix"/>
    <property type="match status" value="3"/>
</dbReference>
<keyword evidence="2" id="KW-0678">Repressor</keyword>
<dbReference type="GO" id="GO:0003714">
    <property type="term" value="F:transcription corepressor activity"/>
    <property type="evidence" value="ECO:0007669"/>
    <property type="project" value="InterPro"/>
</dbReference>